<feature type="chain" id="PRO_5009116483" evidence="3">
    <location>
        <begin position="27"/>
        <end position="227"/>
    </location>
</feature>
<evidence type="ECO:0000256" key="2">
    <source>
        <dbReference type="RuleBase" id="RU004328"/>
    </source>
</evidence>
<dbReference type="EMBL" id="MASI01000005">
    <property type="protein sequence ID" value="ODA66921.1"/>
    <property type="molecule type" value="Genomic_DNA"/>
</dbReference>
<gene>
    <name evidence="4" type="ORF">A7A08_02218</name>
</gene>
<accession>A0A1E2RXH1</accession>
<keyword evidence="5" id="KW-1185">Reference proteome</keyword>
<dbReference type="RefSeq" id="WP_083226674.1">
    <property type="nucleotide sequence ID" value="NZ_MASI01000005.1"/>
</dbReference>
<dbReference type="InterPro" id="IPR018188">
    <property type="entry name" value="RNase_T2_His_AS_1"/>
</dbReference>
<sequence>MMRRVAVCAAALLLAGVVNLASPARADRHHERGTPGEFDYYALVLSWAPTFCDHEGRRRGDEQCDGNLSNGFILHGLWPQYSRGWPSDCYEGERPWIPRDVLDDMEGVMPSQGLAIHEYRVHGTCSGLDPKAFFGAAKSLYEKVEIPTALDDPQGDILSSPRKIEAAFLAANRWLTAPMISVVCRSGDFYEVQICFAKDLTPRACGANQDQQRLCPLSRIDVPADPG</sequence>
<comment type="caution">
    <text evidence="4">The sequence shown here is derived from an EMBL/GenBank/DDBJ whole genome shotgun (WGS) entry which is preliminary data.</text>
</comment>
<dbReference type="Proteomes" id="UP000095087">
    <property type="component" value="Unassembled WGS sequence"/>
</dbReference>
<evidence type="ECO:0000256" key="3">
    <source>
        <dbReference type="SAM" id="SignalP"/>
    </source>
</evidence>
<proteinExistence type="inferred from homology"/>
<dbReference type="PANTHER" id="PTHR11240:SF22">
    <property type="entry name" value="RIBONUCLEASE T2"/>
    <property type="match status" value="1"/>
</dbReference>
<dbReference type="Pfam" id="PF00445">
    <property type="entry name" value="Ribonuclease_T2"/>
    <property type="match status" value="1"/>
</dbReference>
<evidence type="ECO:0000313" key="4">
    <source>
        <dbReference type="EMBL" id="ODA66921.1"/>
    </source>
</evidence>
<evidence type="ECO:0000313" key="5">
    <source>
        <dbReference type="Proteomes" id="UP000095087"/>
    </source>
</evidence>
<dbReference type="AlphaFoldDB" id="A0A1E2RXH1"/>
<evidence type="ECO:0000256" key="1">
    <source>
        <dbReference type="ARBA" id="ARBA00007469"/>
    </source>
</evidence>
<protein>
    <submittedName>
        <fullName evidence="4">Ribonuclease I</fullName>
    </submittedName>
</protein>
<dbReference type="GO" id="GO:0006401">
    <property type="term" value="P:RNA catabolic process"/>
    <property type="evidence" value="ECO:0007669"/>
    <property type="project" value="UniProtKB-ARBA"/>
</dbReference>
<dbReference type="STRING" id="1177755.A7A08_02218"/>
<dbReference type="InterPro" id="IPR036430">
    <property type="entry name" value="RNase_T2-like_sf"/>
</dbReference>
<dbReference type="Gene3D" id="3.90.730.10">
    <property type="entry name" value="Ribonuclease T2-like"/>
    <property type="match status" value="1"/>
</dbReference>
<reference evidence="4 5" key="1">
    <citation type="submission" date="2016-07" db="EMBL/GenBank/DDBJ databases">
        <title>Draft genome sequence of Methyloligella halotolerans C2T (VKM B-2706T=CCUG 61687T=DSM 25045T), a halotolerant polyhydroxybutyrate accumulating methylotroph.</title>
        <authorList>
            <person name="Vasilenko O.V."/>
            <person name="Doronina N.V."/>
            <person name="Poroshina M.N."/>
            <person name="Tarlachkov S.V."/>
            <person name="Trotsenko Y.A."/>
        </authorList>
    </citation>
    <scope>NUCLEOTIDE SEQUENCE [LARGE SCALE GENOMIC DNA]</scope>
    <source>
        <strain evidence="4 5">VKM B-2706</strain>
    </source>
</reference>
<keyword evidence="3" id="KW-0732">Signal</keyword>
<dbReference type="SUPFAM" id="SSF55895">
    <property type="entry name" value="Ribonuclease Rh-like"/>
    <property type="match status" value="1"/>
</dbReference>
<dbReference type="OrthoDB" id="4720638at2"/>
<name>A0A1E2RXH1_9HYPH</name>
<dbReference type="InterPro" id="IPR001568">
    <property type="entry name" value="RNase_T2-like"/>
</dbReference>
<dbReference type="PANTHER" id="PTHR11240">
    <property type="entry name" value="RIBONUCLEASE T2"/>
    <property type="match status" value="1"/>
</dbReference>
<comment type="similarity">
    <text evidence="1 2">Belongs to the RNase T2 family.</text>
</comment>
<dbReference type="GO" id="GO:0033897">
    <property type="term" value="F:ribonuclease T2 activity"/>
    <property type="evidence" value="ECO:0007669"/>
    <property type="project" value="InterPro"/>
</dbReference>
<organism evidence="4 5">
    <name type="scientific">Methyloligella halotolerans</name>
    <dbReference type="NCBI Taxonomy" id="1177755"/>
    <lineage>
        <taxon>Bacteria</taxon>
        <taxon>Pseudomonadati</taxon>
        <taxon>Pseudomonadota</taxon>
        <taxon>Alphaproteobacteria</taxon>
        <taxon>Hyphomicrobiales</taxon>
        <taxon>Hyphomicrobiaceae</taxon>
        <taxon>Methyloligella</taxon>
    </lineage>
</organism>
<dbReference type="GO" id="GO:0003723">
    <property type="term" value="F:RNA binding"/>
    <property type="evidence" value="ECO:0007669"/>
    <property type="project" value="InterPro"/>
</dbReference>
<dbReference type="PROSITE" id="PS00530">
    <property type="entry name" value="RNASE_T2_1"/>
    <property type="match status" value="1"/>
</dbReference>
<feature type="signal peptide" evidence="3">
    <location>
        <begin position="1"/>
        <end position="26"/>
    </location>
</feature>